<reference evidence="3" key="1">
    <citation type="submission" date="2020-12" db="EMBL/GenBank/DDBJ databases">
        <title>Generalized mutagenesis with transposon Tn5. A laboratory procedure for the identification of genes responsible for a bacterial phenotype and its regulation, illustrated with phenazine production in Pseudomonas chlororaphis.</title>
        <authorList>
            <person name="Muzio F."/>
            <person name="Sobrero P."/>
            <person name="Agaras B."/>
            <person name="Valverde C."/>
        </authorList>
    </citation>
    <scope>NUCLEOTIDE SEQUENCE</scope>
    <source>
        <strain evidence="3">SMMP3</strain>
    </source>
</reference>
<proteinExistence type="predicted"/>
<dbReference type="Proteomes" id="UP000787568">
    <property type="component" value="Unassembled WGS sequence"/>
</dbReference>
<comment type="caution">
    <text evidence="3">The sequence shown here is derived from an EMBL/GenBank/DDBJ whole genome shotgun (WGS) entry which is preliminary data.</text>
</comment>
<dbReference type="PROSITE" id="PS50404">
    <property type="entry name" value="GST_NTER"/>
    <property type="match status" value="1"/>
</dbReference>
<dbReference type="Pfam" id="PF22041">
    <property type="entry name" value="GST_C_7"/>
    <property type="match status" value="1"/>
</dbReference>
<feature type="domain" description="GST C-terminal" evidence="2">
    <location>
        <begin position="111"/>
        <end position="254"/>
    </location>
</feature>
<name>A0AAJ1E106_9PSED</name>
<dbReference type="CDD" id="cd03202">
    <property type="entry name" value="GST_C_etherase_LigE"/>
    <property type="match status" value="1"/>
</dbReference>
<dbReference type="InterPro" id="IPR054416">
    <property type="entry name" value="GST_UstS-like_C"/>
</dbReference>
<dbReference type="PANTHER" id="PTHR44051:SF8">
    <property type="entry name" value="GLUTATHIONE S-TRANSFERASE GSTA"/>
    <property type="match status" value="1"/>
</dbReference>
<sequence>MSELYELSATTVNSEGKPSMSSASLTLYELAGADPDLRFSPHCWKTRMALAHKGLESQRIAWRFSDKARIAFSRQGAVPVLVDGDQSISDSWRIALHLEQRYPERPSLFGGRDAVALSAFVNRWADSMLLPAVARVILLDVYEQLADEDREYFRSSREAHFGTSLEQLVAPQAKHLEQLRQVLTPLRQTLKGQPFLAGEAPAYADYCVFGMFMWARCTSGEELLAPNDALHAWRERLLDAFGGLARAATLATPLETGARHVQ</sequence>
<dbReference type="InterPro" id="IPR004045">
    <property type="entry name" value="Glutathione_S-Trfase_N"/>
</dbReference>
<gene>
    <name evidence="3" type="ORF">I8747_00200</name>
</gene>
<evidence type="ECO:0000259" key="1">
    <source>
        <dbReference type="PROSITE" id="PS50404"/>
    </source>
</evidence>
<protein>
    <submittedName>
        <fullName evidence="3">Glutathione S-transferase family protein</fullName>
    </submittedName>
</protein>
<accession>A0AAJ1E106</accession>
<dbReference type="EMBL" id="JAEEFW010000001">
    <property type="protein sequence ID" value="MBU4631223.1"/>
    <property type="molecule type" value="Genomic_DNA"/>
</dbReference>
<evidence type="ECO:0000259" key="2">
    <source>
        <dbReference type="PROSITE" id="PS50405"/>
    </source>
</evidence>
<dbReference type="PROSITE" id="PS50405">
    <property type="entry name" value="GST_CTER"/>
    <property type="match status" value="1"/>
</dbReference>
<dbReference type="InterPro" id="IPR010987">
    <property type="entry name" value="Glutathione-S-Trfase_C-like"/>
</dbReference>
<dbReference type="Pfam" id="PF13417">
    <property type="entry name" value="GST_N_3"/>
    <property type="match status" value="1"/>
</dbReference>
<dbReference type="PANTHER" id="PTHR44051">
    <property type="entry name" value="GLUTATHIONE S-TRANSFERASE-RELATED"/>
    <property type="match status" value="1"/>
</dbReference>
<organism evidence="3 4">
    <name type="scientific">Pseudomonas chlororaphis subsp. aurantiaca</name>
    <dbReference type="NCBI Taxonomy" id="86192"/>
    <lineage>
        <taxon>Bacteria</taxon>
        <taxon>Pseudomonadati</taxon>
        <taxon>Pseudomonadota</taxon>
        <taxon>Gammaproteobacteria</taxon>
        <taxon>Pseudomonadales</taxon>
        <taxon>Pseudomonadaceae</taxon>
        <taxon>Pseudomonas</taxon>
    </lineage>
</organism>
<evidence type="ECO:0000313" key="3">
    <source>
        <dbReference type="EMBL" id="MBU4631223.1"/>
    </source>
</evidence>
<feature type="domain" description="GST N-terminal" evidence="1">
    <location>
        <begin position="30"/>
        <end position="106"/>
    </location>
</feature>
<evidence type="ECO:0000313" key="4">
    <source>
        <dbReference type="Proteomes" id="UP000787568"/>
    </source>
</evidence>
<dbReference type="CDD" id="cd03038">
    <property type="entry name" value="GST_N_etherase_LigE"/>
    <property type="match status" value="1"/>
</dbReference>
<dbReference type="AlphaFoldDB" id="A0AAJ1E106"/>